<dbReference type="InterPro" id="IPR036390">
    <property type="entry name" value="WH_DNA-bd_sf"/>
</dbReference>
<organism evidence="6 7">
    <name type="scientific">Streptomyces gilvosporeus</name>
    <dbReference type="NCBI Taxonomy" id="553510"/>
    <lineage>
        <taxon>Bacteria</taxon>
        <taxon>Bacillati</taxon>
        <taxon>Actinomycetota</taxon>
        <taxon>Actinomycetes</taxon>
        <taxon>Kitasatosporales</taxon>
        <taxon>Streptomycetaceae</taxon>
        <taxon>Streptomyces</taxon>
    </lineage>
</organism>
<evidence type="ECO:0000256" key="4">
    <source>
        <dbReference type="SAM" id="MobiDB-lite"/>
    </source>
</evidence>
<dbReference type="Proteomes" id="UP000192726">
    <property type="component" value="Chromosome"/>
</dbReference>
<dbReference type="PANTHER" id="PTHR33204:SF37">
    <property type="entry name" value="HTH-TYPE TRANSCRIPTIONAL REGULATOR YODB"/>
    <property type="match status" value="1"/>
</dbReference>
<keyword evidence="1" id="KW-0805">Transcription regulation</keyword>
<dbReference type="Gene3D" id="1.10.10.10">
    <property type="entry name" value="Winged helix-like DNA-binding domain superfamily/Winged helix DNA-binding domain"/>
    <property type="match status" value="1"/>
</dbReference>
<sequence length="126" mass="13924">MRSASDSGAVERAPRPGRPVRGASTGRPMMAALDLLGRRWALRVIWELQQEPAGFRELRRRADGMSSSVLTDRLRELTEVGIVTTGADGVYHLTELGDALRPSLEPLRVWADRWSAELDAQRGDDG</sequence>
<protein>
    <submittedName>
        <fullName evidence="6">Transcriptional regulator</fullName>
    </submittedName>
</protein>
<evidence type="ECO:0000313" key="7">
    <source>
        <dbReference type="Proteomes" id="UP000192726"/>
    </source>
</evidence>
<feature type="domain" description="HTH hxlR-type" evidence="5">
    <location>
        <begin position="27"/>
        <end position="119"/>
    </location>
</feature>
<gene>
    <name evidence="6" type="ORF">B1H19_05505</name>
</gene>
<reference evidence="6 7" key="1">
    <citation type="submission" date="2017-04" db="EMBL/GenBank/DDBJ databases">
        <title>Complete Genome Sequence of Streptomyces gilvosporeus F607, a Capable Producer of Natamycin.</title>
        <authorList>
            <person name="Zong G."/>
            <person name="Zhong C."/>
            <person name="Fu J."/>
            <person name="Qin R."/>
            <person name="Cao G."/>
        </authorList>
    </citation>
    <scope>NUCLEOTIDE SEQUENCE [LARGE SCALE GENOMIC DNA]</scope>
    <source>
        <strain evidence="6 7">F607</strain>
    </source>
</reference>
<dbReference type="KEGG" id="sgv:B1H19_05505"/>
<dbReference type="STRING" id="553510.B1H19_05505"/>
<dbReference type="InterPro" id="IPR011991">
    <property type="entry name" value="ArsR-like_HTH"/>
</dbReference>
<dbReference type="AlphaFoldDB" id="A0A1V0TL85"/>
<evidence type="ECO:0000259" key="5">
    <source>
        <dbReference type="PROSITE" id="PS51118"/>
    </source>
</evidence>
<dbReference type="InterPro" id="IPR002577">
    <property type="entry name" value="HTH_HxlR"/>
</dbReference>
<keyword evidence="3" id="KW-0804">Transcription</keyword>
<dbReference type="InterPro" id="IPR036388">
    <property type="entry name" value="WH-like_DNA-bd_sf"/>
</dbReference>
<keyword evidence="7" id="KW-1185">Reference proteome</keyword>
<evidence type="ECO:0000256" key="3">
    <source>
        <dbReference type="ARBA" id="ARBA00023163"/>
    </source>
</evidence>
<keyword evidence="2" id="KW-0238">DNA-binding</keyword>
<dbReference type="EMBL" id="CP020569">
    <property type="protein sequence ID" value="ARF53705.1"/>
    <property type="molecule type" value="Genomic_DNA"/>
</dbReference>
<dbReference type="OrthoDB" id="8904061at2"/>
<feature type="region of interest" description="Disordered" evidence="4">
    <location>
        <begin position="1"/>
        <end position="26"/>
    </location>
</feature>
<evidence type="ECO:0000313" key="6">
    <source>
        <dbReference type="EMBL" id="ARF53705.1"/>
    </source>
</evidence>
<dbReference type="PROSITE" id="PS51118">
    <property type="entry name" value="HTH_HXLR"/>
    <property type="match status" value="1"/>
</dbReference>
<name>A0A1V0TL85_9ACTN</name>
<evidence type="ECO:0000256" key="2">
    <source>
        <dbReference type="ARBA" id="ARBA00023125"/>
    </source>
</evidence>
<dbReference type="GO" id="GO:0003677">
    <property type="term" value="F:DNA binding"/>
    <property type="evidence" value="ECO:0007669"/>
    <property type="project" value="UniProtKB-KW"/>
</dbReference>
<dbReference type="CDD" id="cd00090">
    <property type="entry name" value="HTH_ARSR"/>
    <property type="match status" value="1"/>
</dbReference>
<proteinExistence type="predicted"/>
<dbReference type="PANTHER" id="PTHR33204">
    <property type="entry name" value="TRANSCRIPTIONAL REGULATOR, MARR FAMILY"/>
    <property type="match status" value="1"/>
</dbReference>
<dbReference type="SUPFAM" id="SSF46785">
    <property type="entry name" value="Winged helix' DNA-binding domain"/>
    <property type="match status" value="1"/>
</dbReference>
<dbReference type="Pfam" id="PF01638">
    <property type="entry name" value="HxlR"/>
    <property type="match status" value="1"/>
</dbReference>
<evidence type="ECO:0000256" key="1">
    <source>
        <dbReference type="ARBA" id="ARBA00023015"/>
    </source>
</evidence>
<accession>A0A1V0TL85</accession>